<dbReference type="RefSeq" id="WP_344840043.1">
    <property type="nucleotide sequence ID" value="NZ_BAAAUV010000056.1"/>
</dbReference>
<keyword evidence="4" id="KW-1185">Reference proteome</keyword>
<evidence type="ECO:0000313" key="3">
    <source>
        <dbReference type="EMBL" id="GAA3243128.1"/>
    </source>
</evidence>
<comment type="caution">
    <text evidence="3">The sequence shown here is derived from an EMBL/GenBank/DDBJ whole genome shotgun (WGS) entry which is preliminary data.</text>
</comment>
<reference evidence="4" key="1">
    <citation type="journal article" date="2019" name="Int. J. Syst. Evol. Microbiol.">
        <title>The Global Catalogue of Microorganisms (GCM) 10K type strain sequencing project: providing services to taxonomists for standard genome sequencing and annotation.</title>
        <authorList>
            <consortium name="The Broad Institute Genomics Platform"/>
            <consortium name="The Broad Institute Genome Sequencing Center for Infectious Disease"/>
            <person name="Wu L."/>
            <person name="Ma J."/>
        </authorList>
    </citation>
    <scope>NUCLEOTIDE SEQUENCE [LARGE SCALE GENOMIC DNA]</scope>
    <source>
        <strain evidence="4">JCM 9377</strain>
    </source>
</reference>
<sequence length="137" mass="14877">MDEYRDARTDDAAEIRLTLLAEPSSVILAREMVRYALTQWGYPKDTVHDSMLVMSEMATNAVNAAQGAEIQLRCTVYGHAPLLECWDPSPVFPAQPPAPEDAESGRGLTIIAAYAKDSGLRPSGTGRGKTIWALMPA</sequence>
<proteinExistence type="predicted"/>
<gene>
    <name evidence="3" type="ORF">GCM10010468_81130</name>
</gene>
<keyword evidence="1" id="KW-0808">Transferase</keyword>
<keyword evidence="1" id="KW-0723">Serine/threonine-protein kinase</keyword>
<evidence type="ECO:0000259" key="2">
    <source>
        <dbReference type="Pfam" id="PF13581"/>
    </source>
</evidence>
<dbReference type="CDD" id="cd16936">
    <property type="entry name" value="HATPase_RsbW-like"/>
    <property type="match status" value="1"/>
</dbReference>
<dbReference type="PANTHER" id="PTHR35526">
    <property type="entry name" value="ANTI-SIGMA-F FACTOR RSBW-RELATED"/>
    <property type="match status" value="1"/>
</dbReference>
<feature type="domain" description="Histidine kinase/HSP90-like ATPase" evidence="2">
    <location>
        <begin position="21"/>
        <end position="129"/>
    </location>
</feature>
<dbReference type="Proteomes" id="UP001501237">
    <property type="component" value="Unassembled WGS sequence"/>
</dbReference>
<evidence type="ECO:0000313" key="4">
    <source>
        <dbReference type="Proteomes" id="UP001501237"/>
    </source>
</evidence>
<accession>A0ABP6QP65</accession>
<dbReference type="Pfam" id="PF13581">
    <property type="entry name" value="HATPase_c_2"/>
    <property type="match status" value="1"/>
</dbReference>
<name>A0ABP6QP65_9ACTN</name>
<dbReference type="InterPro" id="IPR050267">
    <property type="entry name" value="Anti-sigma-factor_SerPK"/>
</dbReference>
<dbReference type="Gene3D" id="3.30.565.10">
    <property type="entry name" value="Histidine kinase-like ATPase, C-terminal domain"/>
    <property type="match status" value="1"/>
</dbReference>
<dbReference type="EMBL" id="BAAAUV010000056">
    <property type="protein sequence ID" value="GAA3243128.1"/>
    <property type="molecule type" value="Genomic_DNA"/>
</dbReference>
<dbReference type="InterPro" id="IPR003594">
    <property type="entry name" value="HATPase_dom"/>
</dbReference>
<dbReference type="InterPro" id="IPR036890">
    <property type="entry name" value="HATPase_C_sf"/>
</dbReference>
<protein>
    <recommendedName>
        <fullName evidence="2">Histidine kinase/HSP90-like ATPase domain-containing protein</fullName>
    </recommendedName>
</protein>
<dbReference type="SUPFAM" id="SSF55874">
    <property type="entry name" value="ATPase domain of HSP90 chaperone/DNA topoisomerase II/histidine kinase"/>
    <property type="match status" value="1"/>
</dbReference>
<organism evidence="3 4">
    <name type="scientific">Actinocorallia longicatena</name>
    <dbReference type="NCBI Taxonomy" id="111803"/>
    <lineage>
        <taxon>Bacteria</taxon>
        <taxon>Bacillati</taxon>
        <taxon>Actinomycetota</taxon>
        <taxon>Actinomycetes</taxon>
        <taxon>Streptosporangiales</taxon>
        <taxon>Thermomonosporaceae</taxon>
        <taxon>Actinocorallia</taxon>
    </lineage>
</organism>
<evidence type="ECO:0000256" key="1">
    <source>
        <dbReference type="ARBA" id="ARBA00022527"/>
    </source>
</evidence>
<dbReference type="PANTHER" id="PTHR35526:SF3">
    <property type="entry name" value="ANTI-SIGMA-F FACTOR RSBW"/>
    <property type="match status" value="1"/>
</dbReference>
<keyword evidence="1" id="KW-0418">Kinase</keyword>